<gene>
    <name evidence="2" type="ORF">Tsubulata_036274</name>
</gene>
<feature type="domain" description="KIB1-4 beta-propeller" evidence="1">
    <location>
        <begin position="22"/>
        <end position="265"/>
    </location>
</feature>
<dbReference type="PANTHER" id="PTHR44259:SF114">
    <property type="entry name" value="OS06G0707300 PROTEIN"/>
    <property type="match status" value="1"/>
</dbReference>
<dbReference type="OrthoDB" id="642536at2759"/>
<dbReference type="InterPro" id="IPR005174">
    <property type="entry name" value="KIB1-4_b-propeller"/>
</dbReference>
<accession>A0A9Q0FZK1</accession>
<reference evidence="2" key="1">
    <citation type="submission" date="2022-02" db="EMBL/GenBank/DDBJ databases">
        <authorList>
            <person name="Henning P.M."/>
            <person name="McCubbin A.G."/>
            <person name="Shore J.S."/>
        </authorList>
    </citation>
    <scope>NUCLEOTIDE SEQUENCE</scope>
    <source>
        <strain evidence="2">F60SS</strain>
        <tissue evidence="2">Leaves</tissue>
    </source>
</reference>
<evidence type="ECO:0000313" key="3">
    <source>
        <dbReference type="Proteomes" id="UP001141552"/>
    </source>
</evidence>
<proteinExistence type="predicted"/>
<evidence type="ECO:0000259" key="1">
    <source>
        <dbReference type="Pfam" id="PF03478"/>
    </source>
</evidence>
<dbReference type="PANTHER" id="PTHR44259">
    <property type="entry name" value="OS07G0183000 PROTEIN-RELATED"/>
    <property type="match status" value="1"/>
</dbReference>
<dbReference type="Pfam" id="PF03478">
    <property type="entry name" value="Beta-prop_KIB1-4"/>
    <property type="match status" value="1"/>
</dbReference>
<name>A0A9Q0FZK1_9ROSI</name>
<dbReference type="InterPro" id="IPR050942">
    <property type="entry name" value="F-box_BR-signaling"/>
</dbReference>
<comment type="caution">
    <text evidence="2">The sequence shown here is derived from an EMBL/GenBank/DDBJ whole genome shotgun (WGS) entry which is preliminary data.</text>
</comment>
<sequence>MATSMSEDDGGLSTGSSTPVMTKICGCQTDCLILVDETSEITLFDTLTDFQFKLPPISTSLQQNKSPLGSVKTTIDAVHKAVLFFPGNDTKDFIVLAIYGESKNLVFYRSILETWTSLEEAGSGYDDITYHKGGLYAVDEYGKLVACDLKCPGFANLVPLTDRWCLWGEKLYLVSLGQELCVVVRHYSDKSDDDLQNRETTKVRVCGLSYREKKGYLVGKMHGWAVFLGQNSAVGIPPYSEGVMPDCIYVEDPDVHKGGHKTRVYSLPYQAFV</sequence>
<dbReference type="EMBL" id="JAKUCV010002943">
    <property type="protein sequence ID" value="KAJ4840813.1"/>
    <property type="molecule type" value="Genomic_DNA"/>
</dbReference>
<organism evidence="2 3">
    <name type="scientific">Turnera subulata</name>
    <dbReference type="NCBI Taxonomy" id="218843"/>
    <lineage>
        <taxon>Eukaryota</taxon>
        <taxon>Viridiplantae</taxon>
        <taxon>Streptophyta</taxon>
        <taxon>Embryophyta</taxon>
        <taxon>Tracheophyta</taxon>
        <taxon>Spermatophyta</taxon>
        <taxon>Magnoliopsida</taxon>
        <taxon>eudicotyledons</taxon>
        <taxon>Gunneridae</taxon>
        <taxon>Pentapetalae</taxon>
        <taxon>rosids</taxon>
        <taxon>fabids</taxon>
        <taxon>Malpighiales</taxon>
        <taxon>Passifloraceae</taxon>
        <taxon>Turnera</taxon>
    </lineage>
</organism>
<protein>
    <recommendedName>
        <fullName evidence="1">KIB1-4 beta-propeller domain-containing protein</fullName>
    </recommendedName>
</protein>
<evidence type="ECO:0000313" key="2">
    <source>
        <dbReference type="EMBL" id="KAJ4840813.1"/>
    </source>
</evidence>
<keyword evidence="3" id="KW-1185">Reference proteome</keyword>
<reference evidence="2" key="2">
    <citation type="journal article" date="2023" name="Plants (Basel)">
        <title>Annotation of the Turnera subulata (Passifloraceae) Draft Genome Reveals the S-Locus Evolved after the Divergence of Turneroideae from Passifloroideae in a Stepwise Manner.</title>
        <authorList>
            <person name="Henning P.M."/>
            <person name="Roalson E.H."/>
            <person name="Mir W."/>
            <person name="McCubbin A.G."/>
            <person name="Shore J.S."/>
        </authorList>
    </citation>
    <scope>NUCLEOTIDE SEQUENCE</scope>
    <source>
        <strain evidence="2">F60SS</strain>
    </source>
</reference>
<dbReference type="Proteomes" id="UP001141552">
    <property type="component" value="Unassembled WGS sequence"/>
</dbReference>
<dbReference type="AlphaFoldDB" id="A0A9Q0FZK1"/>